<proteinExistence type="predicted"/>
<protein>
    <recommendedName>
        <fullName evidence="3">Calcineurin-like phosphoesterase domain-containing protein</fullName>
    </recommendedName>
</protein>
<accession>A0AAF0FT75</accession>
<dbReference type="InterPro" id="IPR029052">
    <property type="entry name" value="Metallo-depent_PP-like"/>
</dbReference>
<evidence type="ECO:0008006" key="3">
    <source>
        <dbReference type="Google" id="ProtNLM"/>
    </source>
</evidence>
<dbReference type="Proteomes" id="UP001218895">
    <property type="component" value="Chromosome"/>
</dbReference>
<gene>
    <name evidence="1" type="ORF">L1994_04725</name>
</gene>
<dbReference type="SUPFAM" id="SSF56300">
    <property type="entry name" value="Metallo-dependent phosphatases"/>
    <property type="match status" value="1"/>
</dbReference>
<dbReference type="RefSeq" id="WP_278100536.1">
    <property type="nucleotide sequence ID" value="NZ_CP091092.1"/>
</dbReference>
<keyword evidence="2" id="KW-1185">Reference proteome</keyword>
<evidence type="ECO:0000313" key="1">
    <source>
        <dbReference type="EMBL" id="WFN37696.1"/>
    </source>
</evidence>
<dbReference type="Gene3D" id="3.60.21.10">
    <property type="match status" value="1"/>
</dbReference>
<sequence>MNYEVSLSLNIVSAGRKISDRIDEIKSAAPYFDYNFKNEILLFSIKLSDKNELKTFLNIVGKKLFQKKYLTLKIDGWRRQKKGEKYVLSFPVSLLDRDSDLIFELISEIKNSVISDLPMLNNENNYFDITFAETKNSEDFNYFWSAIGEKNTFFSELLLKTIYKNCQKPNHVPRKFCFSFDIMEVKILVNNKNYGSYNLPLGRFVYASEKKMVKQTLQKYRLLKGYELAESDENKSGKIVENKKVSFFAISDLHLGHFDIIDATARPFITTNTDEMDKILISNWNKMVSEGGVVIYAGDLTYNLDSSKADNYIKQLNGKIIFVNGNHDTVSYESRFQYELKYKDHLFLFIHNPKFSPDNYPGWIVHGHTHNSRMCDCPFINFKKRTINISCELTSYRPINLDELVEIINNGSMGGIDKIYSIDTGSFFYVE</sequence>
<organism evidence="1 2">
    <name type="scientific">Methanomicrobium antiquum</name>
    <dbReference type="NCBI Taxonomy" id="487686"/>
    <lineage>
        <taxon>Archaea</taxon>
        <taxon>Methanobacteriati</taxon>
        <taxon>Methanobacteriota</taxon>
        <taxon>Stenosarchaea group</taxon>
        <taxon>Methanomicrobia</taxon>
        <taxon>Methanomicrobiales</taxon>
        <taxon>Methanomicrobiaceae</taxon>
        <taxon>Methanomicrobium</taxon>
    </lineage>
</organism>
<dbReference type="AlphaFoldDB" id="A0AAF0FT75"/>
<name>A0AAF0FT75_9EURY</name>
<dbReference type="GeneID" id="79949677"/>
<evidence type="ECO:0000313" key="2">
    <source>
        <dbReference type="Proteomes" id="UP001218895"/>
    </source>
</evidence>
<dbReference type="EMBL" id="CP091092">
    <property type="protein sequence ID" value="WFN37696.1"/>
    <property type="molecule type" value="Genomic_DNA"/>
</dbReference>
<reference evidence="1" key="1">
    <citation type="submission" date="2022-01" db="EMBL/GenBank/DDBJ databases">
        <title>Complete genome of Methanomicrobium antiquum DSM 21220.</title>
        <authorList>
            <person name="Chen S.-C."/>
            <person name="You Y.-T."/>
            <person name="Zhou Y.-Z."/>
            <person name="Lai M.-C."/>
        </authorList>
    </citation>
    <scope>NUCLEOTIDE SEQUENCE</scope>
    <source>
        <strain evidence="1">DSM 21220</strain>
    </source>
</reference>
<dbReference type="KEGG" id="manq:L1994_04725"/>